<keyword evidence="3" id="KW-1185">Reference proteome</keyword>
<dbReference type="AlphaFoldDB" id="A0A1T5EJC9"/>
<dbReference type="OrthoDB" id="9787527at2"/>
<dbReference type="Proteomes" id="UP000190339">
    <property type="component" value="Unassembled WGS sequence"/>
</dbReference>
<evidence type="ECO:0000259" key="1">
    <source>
        <dbReference type="Pfam" id="PF06439"/>
    </source>
</evidence>
<accession>A0A1T5EJC9</accession>
<protein>
    <recommendedName>
        <fullName evidence="1">3-keto-alpha-glucoside-1,2-lyase/3-keto-2-hydroxy-glucal hydratase domain-containing protein</fullName>
    </recommendedName>
</protein>
<name>A0A1T5EJC9_9FLAO</name>
<reference evidence="3" key="1">
    <citation type="submission" date="2017-02" db="EMBL/GenBank/DDBJ databases">
        <authorList>
            <person name="Varghese N."/>
            <person name="Submissions S."/>
        </authorList>
    </citation>
    <scope>NUCLEOTIDE SEQUENCE [LARGE SCALE GENOMIC DNA]</scope>
    <source>
        <strain evidence="3">DSM 23546</strain>
    </source>
</reference>
<dbReference type="RefSeq" id="WP_079514312.1">
    <property type="nucleotide sequence ID" value="NZ_FUYL01000013.1"/>
</dbReference>
<dbReference type="InterPro" id="IPR010496">
    <property type="entry name" value="AL/BT2_dom"/>
</dbReference>
<evidence type="ECO:0000313" key="3">
    <source>
        <dbReference type="Proteomes" id="UP000190339"/>
    </source>
</evidence>
<feature type="domain" description="3-keto-alpha-glucoside-1,2-lyase/3-keto-2-hydroxy-glucal hydratase" evidence="1">
    <location>
        <begin position="29"/>
        <end position="257"/>
    </location>
</feature>
<proteinExistence type="predicted"/>
<evidence type="ECO:0000313" key="2">
    <source>
        <dbReference type="EMBL" id="SKB84031.1"/>
    </source>
</evidence>
<dbReference type="EMBL" id="FUYL01000013">
    <property type="protein sequence ID" value="SKB84031.1"/>
    <property type="molecule type" value="Genomic_DNA"/>
</dbReference>
<sequence length="262" mass="30043">MKKPKKLFYTIVMMVFIFTSSCNQKKDSEWIPIFNGKDLTGWSPKFTGEAYRINYLNTFQAKDGKLIVSYDDYDNFDNNFGHIFYKEKLSHYKLRLAYRFLGESVPGSPDWAYKNSGIKYHSPHPSELPIDQTLLVAVEAQILGGDGKTERFTGNVCTAGTHIVMNDSLITQHCTNSNYPAINDSSWVKMEIEVYGSEKIIHKINGQVVMQYSKPQYDSTDKFARELMKNGYPKIISEGYIALQAEGHPIEFKNIELMKINK</sequence>
<dbReference type="Pfam" id="PF06439">
    <property type="entry name" value="3keto-disac_hyd"/>
    <property type="match status" value="1"/>
</dbReference>
<gene>
    <name evidence="2" type="ORF">SAMN05660866_03537</name>
</gene>
<dbReference type="STRING" id="561365.SAMN05660866_03537"/>
<dbReference type="Gene3D" id="2.60.120.560">
    <property type="entry name" value="Exo-inulinase, domain 1"/>
    <property type="match status" value="1"/>
</dbReference>
<dbReference type="PROSITE" id="PS51257">
    <property type="entry name" value="PROKAR_LIPOPROTEIN"/>
    <property type="match status" value="1"/>
</dbReference>
<organism evidence="2 3">
    <name type="scientific">Maribacter arcticus</name>
    <dbReference type="NCBI Taxonomy" id="561365"/>
    <lineage>
        <taxon>Bacteria</taxon>
        <taxon>Pseudomonadati</taxon>
        <taxon>Bacteroidota</taxon>
        <taxon>Flavobacteriia</taxon>
        <taxon>Flavobacteriales</taxon>
        <taxon>Flavobacteriaceae</taxon>
        <taxon>Maribacter</taxon>
    </lineage>
</organism>
<dbReference type="GO" id="GO:0016787">
    <property type="term" value="F:hydrolase activity"/>
    <property type="evidence" value="ECO:0007669"/>
    <property type="project" value="InterPro"/>
</dbReference>